<comment type="caution">
    <text evidence="1">The sequence shown here is derived from an EMBL/GenBank/DDBJ whole genome shotgun (WGS) entry which is preliminary data.</text>
</comment>
<sequence length="349" mass="41224">MEFRSRVFESLHHIDLDNNAIVSKRIDEGDLDEYLVDLIEAIMETPNSRYFKVQSNTTEIIALINGFMEEKSQDEFIEISEKIANRLLRHEVQAKEKYKNITEIQRGSLIQSLIEFTDNREFFFLIAKVEHESFLNTIDLVKQIGLPFEKRVLKTCLLKYNEENEILEIIITDTNNRISTYWWSDFLELEEMNSDEKNTKTAFNAIDLVLTQKLKKQAPSDYTILRNNLIGYFRTQEDFQFDSMVSSVFGNYQSDNISNEELNEIRRHVTSLPEKKGFDKHFSIIDKEIKARIRKTIQLSDKIELNLKDHISELRHNIRSEVSHNGERQIVIKTENEEAFNLFYFKEEG</sequence>
<dbReference type="Proteomes" id="UP000679992">
    <property type="component" value="Unassembled WGS sequence"/>
</dbReference>
<dbReference type="EMBL" id="BOSL01000005">
    <property type="protein sequence ID" value="GIP52911.1"/>
    <property type="molecule type" value="Genomic_DNA"/>
</dbReference>
<dbReference type="RefSeq" id="WP_213654597.1">
    <property type="nucleotide sequence ID" value="NZ_BOSL01000005.1"/>
</dbReference>
<organism evidence="1 2">
    <name type="scientific">Paenibacillus vini</name>
    <dbReference type="NCBI Taxonomy" id="1476024"/>
    <lineage>
        <taxon>Bacteria</taxon>
        <taxon>Bacillati</taxon>
        <taxon>Bacillota</taxon>
        <taxon>Bacilli</taxon>
        <taxon>Bacillales</taxon>
        <taxon>Paenibacillaceae</taxon>
        <taxon>Paenibacillus</taxon>
    </lineage>
</organism>
<keyword evidence="2" id="KW-1185">Reference proteome</keyword>
<evidence type="ECO:0000313" key="2">
    <source>
        <dbReference type="Proteomes" id="UP000679992"/>
    </source>
</evidence>
<accession>A0ABQ4MA91</accession>
<reference evidence="1 2" key="1">
    <citation type="submission" date="2021-03" db="EMBL/GenBank/DDBJ databases">
        <title>Antimicrobial resistance genes in bacteria isolated from Japanese honey, and their potential for conferring macrolide and lincosamide resistance in the American foulbrood pathogen Paenibacillus larvae.</title>
        <authorList>
            <person name="Okamoto M."/>
            <person name="Kumagai M."/>
            <person name="Kanamori H."/>
            <person name="Takamatsu D."/>
        </authorList>
    </citation>
    <scope>NUCLEOTIDE SEQUENCE [LARGE SCALE GENOMIC DNA]</scope>
    <source>
        <strain evidence="1 2">J42TS3</strain>
    </source>
</reference>
<evidence type="ECO:0000313" key="1">
    <source>
        <dbReference type="EMBL" id="GIP52911.1"/>
    </source>
</evidence>
<protein>
    <recommendedName>
        <fullName evidence="3">37-kD nucleoid-associated bacterial protein</fullName>
    </recommendedName>
</protein>
<gene>
    <name evidence="1" type="ORF">J42TS3_19460</name>
</gene>
<name>A0ABQ4MA91_9BACL</name>
<evidence type="ECO:0008006" key="3">
    <source>
        <dbReference type="Google" id="ProtNLM"/>
    </source>
</evidence>
<proteinExistence type="predicted"/>